<gene>
    <name evidence="2" type="ORF">COR50_19725</name>
</gene>
<dbReference type="Proteomes" id="UP000220133">
    <property type="component" value="Chromosome"/>
</dbReference>
<evidence type="ECO:0000313" key="3">
    <source>
        <dbReference type="Proteomes" id="UP000220133"/>
    </source>
</evidence>
<dbReference type="Gene3D" id="3.30.720.100">
    <property type="match status" value="1"/>
</dbReference>
<dbReference type="PANTHER" id="PTHR33990:SF4">
    <property type="entry name" value="PHNB-LIKE DOMAIN-CONTAINING PROTEIN"/>
    <property type="match status" value="1"/>
</dbReference>
<dbReference type="EMBL" id="CP023777">
    <property type="protein sequence ID" value="ATL49224.1"/>
    <property type="molecule type" value="Genomic_DNA"/>
</dbReference>
<organism evidence="2 3">
    <name type="scientific">Chitinophaga caeni</name>
    <dbReference type="NCBI Taxonomy" id="2029983"/>
    <lineage>
        <taxon>Bacteria</taxon>
        <taxon>Pseudomonadati</taxon>
        <taxon>Bacteroidota</taxon>
        <taxon>Chitinophagia</taxon>
        <taxon>Chitinophagales</taxon>
        <taxon>Chitinophagaceae</taxon>
        <taxon>Chitinophaga</taxon>
    </lineage>
</organism>
<proteinExistence type="predicted"/>
<feature type="domain" description="PhnB-like" evidence="1">
    <location>
        <begin position="4"/>
        <end position="128"/>
    </location>
</feature>
<protein>
    <recommendedName>
        <fullName evidence="1">PhnB-like domain-containing protein</fullName>
    </recommendedName>
</protein>
<dbReference type="InterPro" id="IPR009725">
    <property type="entry name" value="3_dmu_93_MTrfase"/>
</dbReference>
<dbReference type="PIRSF" id="PIRSF021700">
    <property type="entry name" value="3_dmu_93_MTrfase"/>
    <property type="match status" value="1"/>
</dbReference>
<dbReference type="Pfam" id="PF06983">
    <property type="entry name" value="3-dmu-9_3-mt"/>
    <property type="match status" value="1"/>
</dbReference>
<name>A0A291QZF3_9BACT</name>
<dbReference type="RefSeq" id="WP_098195592.1">
    <property type="nucleotide sequence ID" value="NZ_CP023777.1"/>
</dbReference>
<dbReference type="AlphaFoldDB" id="A0A291QZF3"/>
<dbReference type="PANTHER" id="PTHR33990">
    <property type="entry name" value="PROTEIN YJDN-RELATED"/>
    <property type="match status" value="1"/>
</dbReference>
<reference evidence="2 3" key="1">
    <citation type="submission" date="2017-10" db="EMBL/GenBank/DDBJ databases">
        <title>Paenichitinophaga pekingensis gen. nov., sp. nov., isolated from activated sludge.</title>
        <authorList>
            <person name="Jin D."/>
            <person name="Kong X."/>
            <person name="Deng Y."/>
            <person name="Bai Z."/>
        </authorList>
    </citation>
    <scope>NUCLEOTIDE SEQUENCE [LARGE SCALE GENOMIC DNA]</scope>
    <source>
        <strain evidence="2 3">13</strain>
    </source>
</reference>
<dbReference type="CDD" id="cd06588">
    <property type="entry name" value="PhnB_like"/>
    <property type="match status" value="1"/>
</dbReference>
<dbReference type="OrthoDB" id="9806473at2"/>
<sequence>MSTQVTTFLMFEGKAKEAMEFYVSLFENSKITNVDYYEEGEMGPAGTVKVATFSLNGRPFMAIDSHVKHQFTFTPAISLFVNCTQEEEIEKLYKALSEGGGVLMPLGAYGFSKKFTWVNDRFGVSWQISYD</sequence>
<dbReference type="InterPro" id="IPR028973">
    <property type="entry name" value="PhnB-like"/>
</dbReference>
<dbReference type="SUPFAM" id="SSF54593">
    <property type="entry name" value="Glyoxalase/Bleomycin resistance protein/Dihydroxybiphenyl dioxygenase"/>
    <property type="match status" value="1"/>
</dbReference>
<evidence type="ECO:0000259" key="1">
    <source>
        <dbReference type="Pfam" id="PF06983"/>
    </source>
</evidence>
<keyword evidence="3" id="KW-1185">Reference proteome</keyword>
<evidence type="ECO:0000313" key="2">
    <source>
        <dbReference type="EMBL" id="ATL49224.1"/>
    </source>
</evidence>
<accession>A0A291QZF3</accession>
<dbReference type="KEGG" id="cbae:COR50_19725"/>
<dbReference type="InterPro" id="IPR029068">
    <property type="entry name" value="Glyas_Bleomycin-R_OHBP_Dase"/>
</dbReference>
<dbReference type="Gene3D" id="3.30.720.110">
    <property type="match status" value="1"/>
</dbReference>